<dbReference type="Gene3D" id="3.30.2000.30">
    <property type="match status" value="1"/>
</dbReference>
<dbReference type="Proteomes" id="UP000574931">
    <property type="component" value="Unassembled WGS sequence"/>
</dbReference>
<protein>
    <submittedName>
        <fullName evidence="1">DUF3168 domain-containing protein</fullName>
    </submittedName>
</protein>
<proteinExistence type="predicted"/>
<dbReference type="AlphaFoldDB" id="A0A849KRK3"/>
<dbReference type="InterPro" id="IPR021508">
    <property type="entry name" value="Gp17-like"/>
</dbReference>
<gene>
    <name evidence="1" type="ORF">HKX02_19535</name>
</gene>
<evidence type="ECO:0000313" key="1">
    <source>
        <dbReference type="EMBL" id="NNU62430.1"/>
    </source>
</evidence>
<evidence type="ECO:0000313" key="2">
    <source>
        <dbReference type="Proteomes" id="UP000574931"/>
    </source>
</evidence>
<sequence length="136" mass="14937">MASPDDELQFAINARLLADAALIQLIGGRIFDRVPADAQLPYIQIGEAAKSRDHMSCLRSWTLYPSIHIWSDDVGFGEANQIMAAVAESLDGAPLQLATLRLVLLVEYKSQVFRDADGLTSHGVLEFKAIIEKRAN</sequence>
<keyword evidence="2" id="KW-1185">Reference proteome</keyword>
<dbReference type="Pfam" id="PF11367">
    <property type="entry name" value="Tail_completion_gp17"/>
    <property type="match status" value="1"/>
</dbReference>
<dbReference type="EMBL" id="JABFCY010000014">
    <property type="protein sequence ID" value="NNU62430.1"/>
    <property type="molecule type" value="Genomic_DNA"/>
</dbReference>
<comment type="caution">
    <text evidence="1">The sequence shown here is derived from an EMBL/GenBank/DDBJ whole genome shotgun (WGS) entry which is preliminary data.</text>
</comment>
<name>A0A849KRK3_9HYPH</name>
<accession>A0A849KRK3</accession>
<dbReference type="InterPro" id="IPR053745">
    <property type="entry name" value="Viral_Tail_Comp_sf"/>
</dbReference>
<dbReference type="RefSeq" id="WP_171318881.1">
    <property type="nucleotide sequence ID" value="NZ_JABFCY010000014.1"/>
</dbReference>
<reference evidence="1 2" key="1">
    <citation type="submission" date="2020-05" db="EMBL/GenBank/DDBJ databases">
        <title>Draft Genome Sequence of Ochrobactrum soli Isolated from Stable Fly Gut.</title>
        <authorList>
            <person name="Pileggi M.T."/>
            <person name="Vazhakkala L.J."/>
            <person name="Wong C.N."/>
        </authorList>
    </citation>
    <scope>NUCLEOTIDE SEQUENCE [LARGE SCALE GENOMIC DNA]</scope>
    <source>
        <strain evidence="1 2">MTP-C0764</strain>
    </source>
</reference>
<organism evidence="1 2">
    <name type="scientific">Ochrobactrum soli</name>
    <dbReference type="NCBI Taxonomy" id="2448455"/>
    <lineage>
        <taxon>Bacteria</taxon>
        <taxon>Pseudomonadati</taxon>
        <taxon>Pseudomonadota</taxon>
        <taxon>Alphaproteobacteria</taxon>
        <taxon>Hyphomicrobiales</taxon>
        <taxon>Brucellaceae</taxon>
        <taxon>Brucella/Ochrobactrum group</taxon>
        <taxon>Ochrobactrum</taxon>
    </lineage>
</organism>